<dbReference type="Proteomes" id="UP000006620">
    <property type="component" value="Chromosome"/>
</dbReference>
<dbReference type="KEGG" id="pms:KNP414_04765"/>
<evidence type="ECO:0000313" key="2">
    <source>
        <dbReference type="EMBL" id="AEI43295.1"/>
    </source>
</evidence>
<evidence type="ECO:0008006" key="4">
    <source>
        <dbReference type="Google" id="ProtNLM"/>
    </source>
</evidence>
<dbReference type="SUPFAM" id="SSF49785">
    <property type="entry name" value="Galactose-binding domain-like"/>
    <property type="match status" value="1"/>
</dbReference>
<reference evidence="3" key="1">
    <citation type="submission" date="2011-06" db="EMBL/GenBank/DDBJ databases">
        <title>Complete genome sequence of Paenibacillus mucilaginosus KNP414.</title>
        <authorList>
            <person name="Wang J."/>
            <person name="Hu S."/>
            <person name="Hu X."/>
            <person name="Zhang B."/>
            <person name="Dong D."/>
            <person name="Zhang S."/>
            <person name="Zhao K."/>
            <person name="Wu D."/>
        </authorList>
    </citation>
    <scope>NUCLEOTIDE SEQUENCE [LARGE SCALE GENOMIC DNA]</scope>
    <source>
        <strain evidence="3">KNP414</strain>
    </source>
</reference>
<dbReference type="InterPro" id="IPR008979">
    <property type="entry name" value="Galactose-bd-like_sf"/>
</dbReference>
<dbReference type="EMBL" id="CP002869">
    <property type="protein sequence ID" value="AEI43295.1"/>
    <property type="molecule type" value="Genomic_DNA"/>
</dbReference>
<proteinExistence type="predicted"/>
<reference evidence="2 3" key="2">
    <citation type="journal article" date="2013" name="Genome Announc.">
        <title>Genome Sequence of Growth-Improving Paenibacillus mucilaginosus Strain KNP414.</title>
        <authorList>
            <person name="Lu J.J."/>
            <person name="Wang J.F."/>
            <person name="Hu X.F."/>
        </authorList>
    </citation>
    <scope>NUCLEOTIDE SEQUENCE [LARGE SCALE GENOMIC DNA]</scope>
    <source>
        <strain evidence="2 3">KNP414</strain>
    </source>
</reference>
<dbReference type="PANTHER" id="PTHR36848:SF2">
    <property type="entry name" value="SECRETED PROTEIN"/>
    <property type="match status" value="1"/>
</dbReference>
<feature type="region of interest" description="Disordered" evidence="1">
    <location>
        <begin position="658"/>
        <end position="677"/>
    </location>
</feature>
<dbReference type="PANTHER" id="PTHR36848">
    <property type="entry name" value="DNA-BINDING PROTEIN (PUTATIVE SECRETED PROTEIN)-RELATED"/>
    <property type="match status" value="1"/>
</dbReference>
<dbReference type="RefSeq" id="WP_013918448.1">
    <property type="nucleotide sequence ID" value="NC_015690.1"/>
</dbReference>
<dbReference type="HOGENOM" id="CLU_260005_0_0_9"/>
<dbReference type="PATRIC" id="fig|1036673.3.peg.4391"/>
<gene>
    <name evidence="2" type="ordered locus">KNP414_04765</name>
</gene>
<name>F8FG33_PAEMK</name>
<dbReference type="Gene3D" id="2.60.120.260">
    <property type="entry name" value="Galactose-binding domain-like"/>
    <property type="match status" value="2"/>
</dbReference>
<sequence>MEELKRRFAEGDPRFGPVPFWWWSGETVTEERIVWQMSQFRRGGLRNIGIINLAPTGPQYGCAADSPPYASEAWWRLFAVVLREAKRLGMYVWFYDQIGFSGANMLARIVAEKPAYAGYQLRRAGRGEPLPEGSLILHEDVERETVYAAVRQGFNWLDPAASAELRARVHGEMERRFPEELGRTIAGSFQDELPPLPLWTPELDARYRERYGTELGPLLPALFDPVPDAAAIRRRVYRLAAELAEQSWFIPLGEWHRSRGMLIGCDQAGPARRGDPNGAQRLYLDYFRTHRWYNAPGADMDGEIKPHSSMAHLHGGSRVWLEGFHTSGWGGTLEETMHWLLPWFQAGATLYSPHSVYYSTRGGWWEWAPPDTGWRQPYFEHYAVFADTVSRVCALLSEGAHVCDIAVHYPSYAVSGHLSLSDGGATEHPMGVANREPNDKVAHLQRVYRELASGWNRRDQANPGALRRAHLDFDIADDSALAKAVPHGRQLRIAEESFSVLLLCGTTEMDEEARTRVEAWTRQGGLVVGVSVPPEEQTLAGALYVDRAEEALTLIGPWLPRRVEGPGASLHRRTAEADIFLLLPQDGDLLGMHEPAREDRPGPGKALYRLYTDRVPELWDPVTGRTEPLSFRREGGCVQVELAFESWPAALVVCTNQAEQPKGQRGETEAVSAAAEADDGVSSYRQLAAALEAPAQHPAPEASSEKGDETAEAPYPLRVENWRVSAVPTLDNRFGDFDLHGPERGLLPVERRMVRVKTEQSGEDEGWQSPAWDDSWWTEHLWSEAAYFRLCRGERFVESESVPAVYSETFGDLSVRPWAGRMGRVPRRFLNLGKAVPGETVWARTYVTAPAEGMYWLRVESNTELAGTVNGEAIRWEGGPEEQTAQLRLKEGPNELLLCAQPLGKGAMRASVEVSPEARPPLPKWLYSRHPNPDSRLTCRLFAPPGELPMRVRMVFAARGRAALLVNGVKVTEHGDYNPYIRQGQEEVDVTALWREGENEISLELPEGKGEVFIDGAAEYAGGAFQAFFTGPDWRDETGAEPGIYHASVLQYAETESLWLTPRPHPLPDVGWLMPESVPQPAPLSLLADPQEIGRPVWLRFPLPAGAHAMTLDCAGEFRVWVDGREAEVNGDRAGFPAQQAGALAAIRVIPEGTKTGAAVLRSPIRFETAQVPGGLGDWRTELHLPHHSGAVEYEAELDAAQELPAGRIDLGHVRGTAEVWLDGRPLGVRLWKPYRFRLGEPLAAGTHKLRVRITSTLGAHYEIGRPTLLAGGSPEMTYWSKGRTEEEAWQPWFASAGLYGPVAVTAEP</sequence>
<organism evidence="2 3">
    <name type="scientific">Paenibacillus mucilaginosus (strain KNP414)</name>
    <dbReference type="NCBI Taxonomy" id="1036673"/>
    <lineage>
        <taxon>Bacteria</taxon>
        <taxon>Bacillati</taxon>
        <taxon>Bacillota</taxon>
        <taxon>Bacilli</taxon>
        <taxon>Bacillales</taxon>
        <taxon>Paenibacillaceae</taxon>
        <taxon>Paenibacillus</taxon>
    </lineage>
</organism>
<evidence type="ECO:0000313" key="3">
    <source>
        <dbReference type="Proteomes" id="UP000006620"/>
    </source>
</evidence>
<accession>F8FG33</accession>
<evidence type="ECO:0000256" key="1">
    <source>
        <dbReference type="SAM" id="MobiDB-lite"/>
    </source>
</evidence>
<dbReference type="InterPro" id="IPR053161">
    <property type="entry name" value="Ulvan_degrading_GH"/>
</dbReference>
<protein>
    <recommendedName>
        <fullName evidence="4">Glycoside hydrolase family 2 sugar binding protein</fullName>
    </recommendedName>
</protein>